<dbReference type="InterPro" id="IPR006474">
    <property type="entry name" value="Helicase_Cas3_CRISPR-ass_core"/>
</dbReference>
<keyword evidence="4" id="KW-0479">Metal-binding</keyword>
<keyword evidence="7" id="KW-0347">Helicase</keyword>
<reference evidence="13" key="1">
    <citation type="submission" date="2012-01" db="EMBL/GenBank/DDBJ databases">
        <title>Molecular identification and characterization of clustered regularly interspaced short palindrome repeats (CRISPRs) genes cluster in Japanese Taylorella equigenitalis isolate EQ59.</title>
        <authorList>
            <person name="Hara Y."/>
            <person name="Hayashi K."/>
            <person name="Nakajima T."/>
            <person name="Tazumi A."/>
            <person name="Moore J.E."/>
            <person name="Matsuda M."/>
        </authorList>
    </citation>
    <scope>NUCLEOTIDE SEQUENCE</scope>
    <source>
        <strain evidence="13">EQ59</strain>
    </source>
</reference>
<evidence type="ECO:0000256" key="3">
    <source>
        <dbReference type="ARBA" id="ARBA00022722"/>
    </source>
</evidence>
<accession>M5AW75</accession>
<dbReference type="SUPFAM" id="SSF109604">
    <property type="entry name" value="HD-domain/PDEase-like"/>
    <property type="match status" value="1"/>
</dbReference>
<dbReference type="Pfam" id="PF18019">
    <property type="entry name" value="Cas3_HD"/>
    <property type="match status" value="1"/>
</dbReference>
<dbReference type="PROSITE" id="PS51643">
    <property type="entry name" value="HD_CAS3"/>
    <property type="match status" value="1"/>
</dbReference>
<dbReference type="GO" id="GO:0004386">
    <property type="term" value="F:helicase activity"/>
    <property type="evidence" value="ECO:0007669"/>
    <property type="project" value="UniProtKB-KW"/>
</dbReference>
<dbReference type="GO" id="GO:0051607">
    <property type="term" value="P:defense response to virus"/>
    <property type="evidence" value="ECO:0007669"/>
    <property type="project" value="UniProtKB-KW"/>
</dbReference>
<keyword evidence="5" id="KW-0547">Nucleotide-binding</keyword>
<organism evidence="13">
    <name type="scientific">Taylorella equigenitalis</name>
    <dbReference type="NCBI Taxonomy" id="29575"/>
    <lineage>
        <taxon>Bacteria</taxon>
        <taxon>Pseudomonadati</taxon>
        <taxon>Pseudomonadota</taxon>
        <taxon>Betaproteobacteria</taxon>
        <taxon>Burkholderiales</taxon>
        <taxon>Alcaligenaceae</taxon>
        <taxon>Taylorella</taxon>
    </lineage>
</organism>
<evidence type="ECO:0000259" key="10">
    <source>
        <dbReference type="PROSITE" id="PS51192"/>
    </source>
</evidence>
<dbReference type="SMART" id="SM00487">
    <property type="entry name" value="DEXDc"/>
    <property type="match status" value="1"/>
</dbReference>
<keyword evidence="6" id="KW-0378">Hydrolase</keyword>
<dbReference type="Pfam" id="PF00270">
    <property type="entry name" value="DEAD"/>
    <property type="match status" value="1"/>
</dbReference>
<dbReference type="GO" id="GO:0016787">
    <property type="term" value="F:hydrolase activity"/>
    <property type="evidence" value="ECO:0007669"/>
    <property type="project" value="UniProtKB-KW"/>
</dbReference>
<dbReference type="CDD" id="cd17930">
    <property type="entry name" value="DEXHc_cas3"/>
    <property type="match status" value="1"/>
</dbReference>
<dbReference type="SUPFAM" id="SSF52540">
    <property type="entry name" value="P-loop containing nucleoside triphosphate hydrolases"/>
    <property type="match status" value="1"/>
</dbReference>
<evidence type="ECO:0000256" key="9">
    <source>
        <dbReference type="ARBA" id="ARBA00023118"/>
    </source>
</evidence>
<proteinExistence type="inferred from homology"/>
<dbReference type="GO" id="GO:0004518">
    <property type="term" value="F:nuclease activity"/>
    <property type="evidence" value="ECO:0007669"/>
    <property type="project" value="UniProtKB-KW"/>
</dbReference>
<dbReference type="InterPro" id="IPR006483">
    <property type="entry name" value="CRISPR-assoc_Cas3_HD"/>
</dbReference>
<gene>
    <name evidence="13" type="primary">cas3</name>
</gene>
<dbReference type="Gene3D" id="1.10.3210.30">
    <property type="match status" value="1"/>
</dbReference>
<evidence type="ECO:0000256" key="8">
    <source>
        <dbReference type="ARBA" id="ARBA00022840"/>
    </source>
</evidence>
<evidence type="ECO:0000256" key="7">
    <source>
        <dbReference type="ARBA" id="ARBA00022806"/>
    </source>
</evidence>
<dbReference type="InterPro" id="IPR001650">
    <property type="entry name" value="Helicase_C-like"/>
</dbReference>
<feature type="domain" description="Helicase C-terminal" evidence="11">
    <location>
        <begin position="476"/>
        <end position="630"/>
    </location>
</feature>
<dbReference type="InterPro" id="IPR014001">
    <property type="entry name" value="Helicase_ATP-bd"/>
</dbReference>
<dbReference type="GO" id="GO:0046872">
    <property type="term" value="F:metal ion binding"/>
    <property type="evidence" value="ECO:0007669"/>
    <property type="project" value="UniProtKB-KW"/>
</dbReference>
<comment type="similarity">
    <text evidence="2">In the central section; belongs to the CRISPR-associated helicase Cas3 family.</text>
</comment>
<dbReference type="InterPro" id="IPR054712">
    <property type="entry name" value="Cas3-like_dom"/>
</dbReference>
<evidence type="ECO:0000259" key="11">
    <source>
        <dbReference type="PROSITE" id="PS51194"/>
    </source>
</evidence>
<dbReference type="PROSITE" id="PS51192">
    <property type="entry name" value="HELICASE_ATP_BIND_1"/>
    <property type="match status" value="1"/>
</dbReference>
<dbReference type="AlphaFoldDB" id="M5AW75"/>
<evidence type="ECO:0000256" key="4">
    <source>
        <dbReference type="ARBA" id="ARBA00022723"/>
    </source>
</evidence>
<dbReference type="CDD" id="cd09641">
    <property type="entry name" value="Cas3''_I"/>
    <property type="match status" value="1"/>
</dbReference>
<comment type="similarity">
    <text evidence="1">In the N-terminal section; belongs to the CRISPR-associated nuclease Cas3-HD family.</text>
</comment>
<dbReference type="Gene3D" id="3.40.50.300">
    <property type="entry name" value="P-loop containing nucleotide triphosphate hydrolases"/>
    <property type="match status" value="2"/>
</dbReference>
<feature type="domain" description="HD Cas3-type" evidence="12">
    <location>
        <begin position="9"/>
        <end position="211"/>
    </location>
</feature>
<name>M5AW75_9BURK</name>
<protein>
    <submittedName>
        <fullName evidence="13">CRISPR-associated cas3</fullName>
    </submittedName>
</protein>
<keyword evidence="3" id="KW-0540">Nuclease</keyword>
<dbReference type="InterPro" id="IPR011545">
    <property type="entry name" value="DEAD/DEAH_box_helicase_dom"/>
</dbReference>
<evidence type="ECO:0000256" key="1">
    <source>
        <dbReference type="ARBA" id="ARBA00006847"/>
    </source>
</evidence>
<dbReference type="NCBIfam" id="TIGR01596">
    <property type="entry name" value="cas3_HD"/>
    <property type="match status" value="1"/>
</dbReference>
<evidence type="ECO:0000256" key="2">
    <source>
        <dbReference type="ARBA" id="ARBA00009046"/>
    </source>
</evidence>
<sequence>MFIAHTRTKDSVTQTLDTHLSNVGLLAEKFAQKLNLGELGALLGLLHDLGKFSDKFQKYIQNNPLDFDKDDSENNPQSISRVDHSTCGAQLIIDKLNQSHPLIAQILSLSIASHHGKGLIDIINNNNEVWLNRLQKDRELTNFNSAIENATNSNCDALNKTNKLFTSSFESFYSYVNQLNADISLSFIEKKFYLGCLTKFLFSCLIDADRIDSADFESNTSTSDRNIFSPYKWEIALNALETHLKNFSSESNIQKIRESISNKAFACGSKPKNIFKFTVPTGGGKTLSSLRFALKHCLEHKLDRIIYVIPFTSIIDQNAQVVRKILGDEWVHEHHSNIEPEQITLKNKLISSNWDKPIIFTTMVQFLDSWFSLGTRGIRHIHPMTNSVIIFDEVQSLPLDCTFLFCNVINWLKHYGNSSIVLSTATQPPFELLEPKENGPLRIDDNSEIVGDLKEVENLYEDLSRVNIHFDKTKKDHDQVFSFVEDVYNKENKTLFIANTKKTVLDIYNKFKEKNYPVENIYPLTTYQCPAHRKTIIDELKDKLKSNKKTICISTQLIEAGVDISFNSVIRVLAGLDNIAQAAGRCNRNMELKEGNLYIIDILENLDKLQDIKEAKICARPIIIGEKDNLQNILKPDVIKNYFNQYFDSQNNRLTYQIYEKKITMLDLLSTNSNCTHNDDKYKGYLTQSFRTAAENFKSIDAPTKSVICPYEKGVNLIAILCGEWDPKKFRETLIEAQQFSVALYPSTWKMLLDEGAIHPINDTGIYYLDEKYYDSKLGLNFEGNAQMGEFYI</sequence>
<dbReference type="InterPro" id="IPR027417">
    <property type="entry name" value="P-loop_NTPase"/>
</dbReference>
<dbReference type="PROSITE" id="PS51194">
    <property type="entry name" value="HELICASE_CTER"/>
    <property type="match status" value="1"/>
</dbReference>
<evidence type="ECO:0000256" key="5">
    <source>
        <dbReference type="ARBA" id="ARBA00022741"/>
    </source>
</evidence>
<evidence type="ECO:0000313" key="13">
    <source>
        <dbReference type="EMBL" id="BAN13318.1"/>
    </source>
</evidence>
<evidence type="ECO:0000256" key="6">
    <source>
        <dbReference type="ARBA" id="ARBA00022801"/>
    </source>
</evidence>
<dbReference type="GO" id="GO:0005524">
    <property type="term" value="F:ATP binding"/>
    <property type="evidence" value="ECO:0007669"/>
    <property type="project" value="UniProtKB-KW"/>
</dbReference>
<keyword evidence="8" id="KW-0067">ATP-binding</keyword>
<dbReference type="InterPro" id="IPR038257">
    <property type="entry name" value="CRISPR-assoc_Cas3_HD_sf"/>
</dbReference>
<feature type="domain" description="Helicase ATP-binding" evidence="10">
    <location>
        <begin position="266"/>
        <end position="445"/>
    </location>
</feature>
<keyword evidence="9" id="KW-0051">Antiviral defense</keyword>
<dbReference type="GO" id="GO:0003676">
    <property type="term" value="F:nucleic acid binding"/>
    <property type="evidence" value="ECO:0007669"/>
    <property type="project" value="InterPro"/>
</dbReference>
<evidence type="ECO:0000259" key="12">
    <source>
        <dbReference type="PROSITE" id="PS51643"/>
    </source>
</evidence>
<dbReference type="NCBIfam" id="TIGR01587">
    <property type="entry name" value="cas3_core"/>
    <property type="match status" value="1"/>
</dbReference>
<dbReference type="EMBL" id="AB695254">
    <property type="protein sequence ID" value="BAN13318.1"/>
    <property type="molecule type" value="Genomic_DNA"/>
</dbReference>
<dbReference type="Pfam" id="PF22590">
    <property type="entry name" value="Cas3-like_C_2"/>
    <property type="match status" value="1"/>
</dbReference>